<organism evidence="1">
    <name type="scientific">Leyella stercorea CAG:629</name>
    <dbReference type="NCBI Taxonomy" id="1263103"/>
    <lineage>
        <taxon>Bacteria</taxon>
        <taxon>Pseudomonadati</taxon>
        <taxon>Bacteroidota</taxon>
        <taxon>Bacteroidia</taxon>
        <taxon>Bacteroidales</taxon>
        <taxon>Prevotellaceae</taxon>
        <taxon>Leyella</taxon>
    </lineage>
</organism>
<reference evidence="1" key="1">
    <citation type="submission" date="2012-11" db="EMBL/GenBank/DDBJ databases">
        <title>Dependencies among metagenomic species, viruses, plasmids and units of genetic variation.</title>
        <authorList>
            <person name="Nielsen H.B."/>
            <person name="Almeida M."/>
            <person name="Juncker A.S."/>
            <person name="Rasmussen S."/>
            <person name="Li J."/>
            <person name="Sunagawa S."/>
            <person name="Plichta D."/>
            <person name="Gautier L."/>
            <person name="Le Chatelier E."/>
            <person name="Peletier E."/>
            <person name="Bonde I."/>
            <person name="Nielsen T."/>
            <person name="Manichanh C."/>
            <person name="Arumugam M."/>
            <person name="Batto J."/>
            <person name="Santos M.B.Q.D."/>
            <person name="Blom N."/>
            <person name="Borruel N."/>
            <person name="Burgdorf K.S."/>
            <person name="Boumezbeur F."/>
            <person name="Casellas F."/>
            <person name="Dore J."/>
            <person name="Guarner F."/>
            <person name="Hansen T."/>
            <person name="Hildebrand F."/>
            <person name="Kaas R.S."/>
            <person name="Kennedy S."/>
            <person name="Kristiansen K."/>
            <person name="Kultima J.R."/>
            <person name="Leonard P."/>
            <person name="Levenez F."/>
            <person name="Lund O."/>
            <person name="Moumen B."/>
            <person name="Le Paslier D."/>
            <person name="Pons N."/>
            <person name="Pedersen O."/>
            <person name="Prifti E."/>
            <person name="Qin J."/>
            <person name="Raes J."/>
            <person name="Tap J."/>
            <person name="Tims S."/>
            <person name="Ussery D.W."/>
            <person name="Yamada T."/>
            <person name="MetaHit consortium"/>
            <person name="Renault P."/>
            <person name="Sicheritz-Ponten T."/>
            <person name="Bork P."/>
            <person name="Wang J."/>
            <person name="Brunak S."/>
            <person name="Ehrlich S.D."/>
        </authorList>
    </citation>
    <scope>NUCLEOTIDE SEQUENCE [LARGE SCALE GENOMIC DNA]</scope>
</reference>
<dbReference type="STRING" id="1263103.BN741_01051"/>
<proteinExistence type="predicted"/>
<accession>R7GXK5</accession>
<sequence length="310" mass="34557">MKRLIFLIVFVVNMTLTTYAQNNGIQLYLYAPNQMENIPEASMGYLLNNLSSAVTADGLAAQNEYMTQFVLIPKVNVASKSIITNTQTQVLLNIDISLQVVDGMSGTIYASSTINVKGVGTNEAKAYNSAFRSINKQQQQIIVLVKTAKQKILSYYEVEAGNIIKKANLLAAKNNYEEAFYLLSMIPSQCSKFDASISAGLSLWEKYKNYSCNTNLAKAEVLWISGQDYNAAVNAGEYLSQILPDSECYGKVRQLYNEIKKKVGDLWKFEMKQYNTESELKKAKIQAFQAIGVAYGKGQQPKVIIKNSIF</sequence>
<protein>
    <submittedName>
        <fullName evidence="1">Uncharacterized protein</fullName>
    </submittedName>
</protein>
<dbReference type="Proteomes" id="UP000018072">
    <property type="component" value="Unassembled WGS sequence"/>
</dbReference>
<dbReference type="AlphaFoldDB" id="R7GXK5"/>
<evidence type="ECO:0000313" key="1">
    <source>
        <dbReference type="EMBL" id="CDE31483.1"/>
    </source>
</evidence>
<dbReference type="EMBL" id="CBIT010000092">
    <property type="protein sequence ID" value="CDE31483.1"/>
    <property type="molecule type" value="Genomic_DNA"/>
</dbReference>
<gene>
    <name evidence="1" type="ORF">BN741_01051</name>
</gene>
<comment type="caution">
    <text evidence="1">The sequence shown here is derived from an EMBL/GenBank/DDBJ whole genome shotgun (WGS) entry which is preliminary data.</text>
</comment>
<name>R7GXK5_9BACT</name>
<dbReference type="RefSeq" id="WP_022430270.1">
    <property type="nucleotide sequence ID" value="NZ_FR899243.1"/>
</dbReference>